<gene>
    <name evidence="5" type="ORF">F2Q70_00024014</name>
</gene>
<feature type="compositionally biased region" description="Basic and acidic residues" evidence="3">
    <location>
        <begin position="30"/>
        <end position="41"/>
    </location>
</feature>
<feature type="compositionally biased region" description="Gly residues" evidence="3">
    <location>
        <begin position="343"/>
        <end position="352"/>
    </location>
</feature>
<feature type="compositionally biased region" description="Basic and acidic residues" evidence="3">
    <location>
        <begin position="14"/>
        <end position="23"/>
    </location>
</feature>
<dbReference type="CDD" id="cd22461">
    <property type="entry name" value="KH-I_PEPPER_like_rpt3"/>
    <property type="match status" value="1"/>
</dbReference>
<dbReference type="InterPro" id="IPR004087">
    <property type="entry name" value="KH_dom"/>
</dbReference>
<dbReference type="InterPro" id="IPR036612">
    <property type="entry name" value="KH_dom_type_1_sf"/>
</dbReference>
<dbReference type="PANTHER" id="PTHR10288">
    <property type="entry name" value="KH DOMAIN CONTAINING RNA BINDING PROTEIN"/>
    <property type="match status" value="1"/>
</dbReference>
<dbReference type="GO" id="GO:0003723">
    <property type="term" value="F:RNA binding"/>
    <property type="evidence" value="ECO:0007669"/>
    <property type="project" value="UniProtKB-UniRule"/>
</dbReference>
<dbReference type="CDD" id="cd22460">
    <property type="entry name" value="KH-I_PEPPER_rpt2_like"/>
    <property type="match status" value="1"/>
</dbReference>
<dbReference type="SMART" id="SM00322">
    <property type="entry name" value="KH"/>
    <property type="match status" value="3"/>
</dbReference>
<feature type="domain" description="K Homology" evidence="4">
    <location>
        <begin position="404"/>
        <end position="474"/>
    </location>
</feature>
<dbReference type="InterPro" id="IPR004088">
    <property type="entry name" value="KH_dom_type_1"/>
</dbReference>
<dbReference type="AlphaFoldDB" id="A0A8S9GNB6"/>
<sequence length="528" mass="57157">MSDAEDQQNFVAHSGDEVPDHGLHNGLEYQVHDETLGHHQPYEVQDPILEPHQYQPREQYQLQHQAHGEAQDHDGNDGGDQVDEGEEGVPEHVESLQKAEPEGDSTVGGEEKRWPGWPGETVFRMLVPPQKVGSIIGRKGDVIKKIVEETRARIKILDGPPGTTERAVSCYKFYGNKLIIGKVSEMKNQSQMARKSALMHYKVLRVHMRIVDGLDGEASQAPPPTKVSTRLLVPASQAGSLIGKQGATVKAIQEAAGCVVIVGSEDLPVFALQDDRAVEVVGEPTSVHKPLELIASHLRKFLVDRSIIPYFESQKMQKPTRQMDHMSPPPSHQSWGPPQGHAPSGGGEGPGYGHNPAPYMQQPPRHDSYYPPPMEKQPHQGISAYGRETPMNVHVSPAPPMAAQQVTQKIQIPLSYADAVIGTSGSNISYTRRLSGATVTIQETRGVPGEMTVEVSGTSSQVLAAMQLIQNFMAEAGAPAPAQPQAVVAPEQQGYNPYATHGSVYAAAAPTNPPGGYATDTVQAMVIK</sequence>
<feature type="compositionally biased region" description="Basic and acidic residues" evidence="3">
    <location>
        <begin position="66"/>
        <end position="76"/>
    </location>
</feature>
<reference evidence="5" key="1">
    <citation type="submission" date="2019-12" db="EMBL/GenBank/DDBJ databases">
        <title>Genome sequencing and annotation of Brassica cretica.</title>
        <authorList>
            <person name="Studholme D.J."/>
            <person name="Sarris P.F."/>
        </authorList>
    </citation>
    <scope>NUCLEOTIDE SEQUENCE</scope>
    <source>
        <strain evidence="5">PFS-102/07</strain>
        <tissue evidence="5">Leaf</tissue>
    </source>
</reference>
<evidence type="ECO:0000256" key="2">
    <source>
        <dbReference type="PROSITE-ProRule" id="PRU00117"/>
    </source>
</evidence>
<comment type="caution">
    <text evidence="5">The sequence shown here is derived from an EMBL/GenBank/DDBJ whole genome shotgun (WGS) entry which is preliminary data.</text>
</comment>
<proteinExistence type="predicted"/>
<dbReference type="PROSITE" id="PS50084">
    <property type="entry name" value="KH_TYPE_1"/>
    <property type="match status" value="3"/>
</dbReference>
<dbReference type="SUPFAM" id="SSF54791">
    <property type="entry name" value="Eukaryotic type KH-domain (KH-domain type I)"/>
    <property type="match status" value="3"/>
</dbReference>
<feature type="compositionally biased region" description="Basic and acidic residues" evidence="3">
    <location>
        <begin position="89"/>
        <end position="101"/>
    </location>
</feature>
<dbReference type="CDD" id="cd22459">
    <property type="entry name" value="KH-I_PEPPER_rpt1_like"/>
    <property type="match status" value="1"/>
</dbReference>
<dbReference type="Gene3D" id="3.30.310.210">
    <property type="match status" value="1"/>
</dbReference>
<dbReference type="EMBL" id="QGKY02001925">
    <property type="protein sequence ID" value="KAF2545362.1"/>
    <property type="molecule type" value="Genomic_DNA"/>
</dbReference>
<accession>A0A8S9GNB6</accession>
<evidence type="ECO:0000256" key="3">
    <source>
        <dbReference type="SAM" id="MobiDB-lite"/>
    </source>
</evidence>
<protein>
    <recommendedName>
        <fullName evidence="4">K Homology domain-containing protein</fullName>
    </recommendedName>
</protein>
<feature type="domain" description="K Homology" evidence="4">
    <location>
        <begin position="119"/>
        <end position="188"/>
    </location>
</feature>
<evidence type="ECO:0000256" key="1">
    <source>
        <dbReference type="ARBA" id="ARBA00022737"/>
    </source>
</evidence>
<feature type="region of interest" description="Disordered" evidence="3">
    <location>
        <begin position="1"/>
        <end position="116"/>
    </location>
</feature>
<feature type="region of interest" description="Disordered" evidence="3">
    <location>
        <begin position="313"/>
        <end position="384"/>
    </location>
</feature>
<dbReference type="Pfam" id="PF00013">
    <property type="entry name" value="KH_1"/>
    <property type="match status" value="3"/>
</dbReference>
<feature type="domain" description="K Homology" evidence="4">
    <location>
        <begin position="225"/>
        <end position="299"/>
    </location>
</feature>
<keyword evidence="1" id="KW-0677">Repeat</keyword>
<evidence type="ECO:0000313" key="5">
    <source>
        <dbReference type="EMBL" id="KAF2545362.1"/>
    </source>
</evidence>
<keyword evidence="2" id="KW-0694">RNA-binding</keyword>
<dbReference type="Gene3D" id="3.30.1370.10">
    <property type="entry name" value="K Homology domain, type 1"/>
    <property type="match status" value="1"/>
</dbReference>
<dbReference type="FunFam" id="3.30.1370.10:FF:000127">
    <property type="entry name" value="RNA-binding KH domain-containing protein"/>
    <property type="match status" value="1"/>
</dbReference>
<evidence type="ECO:0000259" key="4">
    <source>
        <dbReference type="SMART" id="SM00322"/>
    </source>
</evidence>
<organism evidence="5">
    <name type="scientific">Brassica cretica</name>
    <name type="common">Mustard</name>
    <dbReference type="NCBI Taxonomy" id="69181"/>
    <lineage>
        <taxon>Eukaryota</taxon>
        <taxon>Viridiplantae</taxon>
        <taxon>Streptophyta</taxon>
        <taxon>Embryophyta</taxon>
        <taxon>Tracheophyta</taxon>
        <taxon>Spermatophyta</taxon>
        <taxon>Magnoliopsida</taxon>
        <taxon>eudicotyledons</taxon>
        <taxon>Gunneridae</taxon>
        <taxon>Pentapetalae</taxon>
        <taxon>rosids</taxon>
        <taxon>malvids</taxon>
        <taxon>Brassicales</taxon>
        <taxon>Brassicaceae</taxon>
        <taxon>Brassiceae</taxon>
        <taxon>Brassica</taxon>
    </lineage>
</organism>
<name>A0A8S9GNB6_BRACR</name>